<dbReference type="CDD" id="cd07346">
    <property type="entry name" value="ABC_6TM_exporters"/>
    <property type="match status" value="1"/>
</dbReference>
<organism evidence="12 13">
    <name type="scientific">Hydrogenothermus marinus</name>
    <dbReference type="NCBI Taxonomy" id="133270"/>
    <lineage>
        <taxon>Bacteria</taxon>
        <taxon>Pseudomonadati</taxon>
        <taxon>Aquificota</taxon>
        <taxon>Aquificia</taxon>
        <taxon>Aquificales</taxon>
        <taxon>Hydrogenothermaceae</taxon>
        <taxon>Hydrogenothermus</taxon>
    </lineage>
</organism>
<keyword evidence="6 12" id="KW-0067">ATP-binding</keyword>
<proteinExistence type="predicted"/>
<evidence type="ECO:0000256" key="4">
    <source>
        <dbReference type="ARBA" id="ARBA00022692"/>
    </source>
</evidence>
<comment type="subcellular location">
    <subcellularLocation>
        <location evidence="1">Cell membrane</location>
        <topology evidence="1">Multi-pass membrane protein</topology>
    </subcellularLocation>
</comment>
<sequence length="589" mass="67098">MQLSWNYIFNQIKKYKKQLIIGNIIAILATLISIPTPLFIPFLVDEVLLGKEGIFIHTYQKIFGQGNTISYVLTALLIVLFMRTAFFLLSALQTKIFTEISKNITYKIREKVLLHIKDISLSDFEIEGSGKIASKLITDINTIDTFLGKTIGRFIISILIIIGVCIVLLIINWKLGFLIILLNPIVVYFTTAIGRRVGKLKKRENKAIEIFQEALIETLDLFRQIKAANREVFFLSELLNEAKKVRDTSINFSWKSDVATRFSMLIFLGGYEIFRSVSILFVAYSDLSIGMMLAIFGYLWVMMTPIQDVLEIQYAFHSANVSLMRINEILSLKKEPIYPHLKNPFKNKDTVSIKLENVWFSYDKQNYVLKNINMNIPKKSKIAIVGATGSGKTTIANIIAGLYPIDKGDIFYDGISVKEIGLDVIRANVYMVLQNPQLFNNTIRFNLTLGKEIPEGEIWQALKIAQLYEVIQNLPKKLDTLVGKNGIRLSGGERQRLAVARMILASPKVVILDESTSALDYQTEERLMKALDNYLKDKTSILIAHRLSTVKNADYIYVIDKGKVVEEGTHKELLEKEGIYTQYIRAFRK</sequence>
<dbReference type="FunFam" id="3.40.50.300:FF:000221">
    <property type="entry name" value="Multidrug ABC transporter ATP-binding protein"/>
    <property type="match status" value="1"/>
</dbReference>
<name>A0A3M0B5M9_9AQUI</name>
<dbReference type="InterPro" id="IPR027417">
    <property type="entry name" value="P-loop_NTPase"/>
</dbReference>
<feature type="transmembrane region" description="Helical" evidence="9">
    <location>
        <begin position="177"/>
        <end position="194"/>
    </location>
</feature>
<dbReference type="PROSITE" id="PS00211">
    <property type="entry name" value="ABC_TRANSPORTER_1"/>
    <property type="match status" value="1"/>
</dbReference>
<dbReference type="PROSITE" id="PS50929">
    <property type="entry name" value="ABC_TM1F"/>
    <property type="match status" value="1"/>
</dbReference>
<gene>
    <name evidence="12" type="ORF">CLV39_1729</name>
</gene>
<keyword evidence="13" id="KW-1185">Reference proteome</keyword>
<dbReference type="GO" id="GO:0005886">
    <property type="term" value="C:plasma membrane"/>
    <property type="evidence" value="ECO:0007669"/>
    <property type="project" value="UniProtKB-SubCell"/>
</dbReference>
<dbReference type="PANTHER" id="PTHR43394">
    <property type="entry name" value="ATP-DEPENDENT PERMEASE MDL1, MITOCHONDRIAL"/>
    <property type="match status" value="1"/>
</dbReference>
<feature type="transmembrane region" description="Helical" evidence="9">
    <location>
        <begin position="277"/>
        <end position="301"/>
    </location>
</feature>
<evidence type="ECO:0000256" key="7">
    <source>
        <dbReference type="ARBA" id="ARBA00022989"/>
    </source>
</evidence>
<evidence type="ECO:0000256" key="9">
    <source>
        <dbReference type="SAM" id="Phobius"/>
    </source>
</evidence>
<dbReference type="Pfam" id="PF00005">
    <property type="entry name" value="ABC_tran"/>
    <property type="match status" value="1"/>
</dbReference>
<keyword evidence="7 9" id="KW-1133">Transmembrane helix</keyword>
<evidence type="ECO:0000259" key="11">
    <source>
        <dbReference type="PROSITE" id="PS50929"/>
    </source>
</evidence>
<evidence type="ECO:0000256" key="6">
    <source>
        <dbReference type="ARBA" id="ARBA00022840"/>
    </source>
</evidence>
<dbReference type="PANTHER" id="PTHR43394:SF1">
    <property type="entry name" value="ATP-BINDING CASSETTE SUB-FAMILY B MEMBER 10, MITOCHONDRIAL"/>
    <property type="match status" value="1"/>
</dbReference>
<feature type="domain" description="ABC transmembrane type-1" evidence="11">
    <location>
        <begin position="20"/>
        <end position="318"/>
    </location>
</feature>
<comment type="caution">
    <text evidence="12">The sequence shown here is derived from an EMBL/GenBank/DDBJ whole genome shotgun (WGS) entry which is preliminary data.</text>
</comment>
<feature type="transmembrane region" description="Helical" evidence="9">
    <location>
        <begin position="151"/>
        <end position="171"/>
    </location>
</feature>
<feature type="domain" description="ABC transporter" evidence="10">
    <location>
        <begin position="353"/>
        <end position="586"/>
    </location>
</feature>
<dbReference type="InterPro" id="IPR003439">
    <property type="entry name" value="ABC_transporter-like_ATP-bd"/>
</dbReference>
<dbReference type="EMBL" id="REFO01000018">
    <property type="protein sequence ID" value="RMA92481.1"/>
    <property type="molecule type" value="Genomic_DNA"/>
</dbReference>
<dbReference type="AlphaFoldDB" id="A0A3M0B5M9"/>
<dbReference type="InterPro" id="IPR003593">
    <property type="entry name" value="AAA+_ATPase"/>
</dbReference>
<evidence type="ECO:0000256" key="1">
    <source>
        <dbReference type="ARBA" id="ARBA00004651"/>
    </source>
</evidence>
<keyword evidence="8 9" id="KW-0472">Membrane</keyword>
<feature type="transmembrane region" description="Helical" evidence="9">
    <location>
        <begin position="20"/>
        <end position="44"/>
    </location>
</feature>
<keyword evidence="2" id="KW-0813">Transport</keyword>
<dbReference type="OrthoDB" id="9762778at2"/>
<evidence type="ECO:0000259" key="10">
    <source>
        <dbReference type="PROSITE" id="PS50893"/>
    </source>
</evidence>
<evidence type="ECO:0000256" key="2">
    <source>
        <dbReference type="ARBA" id="ARBA00022448"/>
    </source>
</evidence>
<reference evidence="12 13" key="1">
    <citation type="submission" date="2018-10" db="EMBL/GenBank/DDBJ databases">
        <title>Genomic Encyclopedia of Archaeal and Bacterial Type Strains, Phase II (KMG-II): from individual species to whole genera.</title>
        <authorList>
            <person name="Goeker M."/>
        </authorList>
    </citation>
    <scope>NUCLEOTIDE SEQUENCE [LARGE SCALE GENOMIC DNA]</scope>
    <source>
        <strain evidence="12 13">VM1</strain>
    </source>
</reference>
<feature type="transmembrane region" description="Helical" evidence="9">
    <location>
        <begin position="69"/>
        <end position="92"/>
    </location>
</feature>
<keyword evidence="4 9" id="KW-0812">Transmembrane</keyword>
<dbReference type="InterPro" id="IPR039421">
    <property type="entry name" value="Type_1_exporter"/>
</dbReference>
<keyword evidence="3" id="KW-1003">Cell membrane</keyword>
<dbReference type="SUPFAM" id="SSF90123">
    <property type="entry name" value="ABC transporter transmembrane region"/>
    <property type="match status" value="1"/>
</dbReference>
<accession>A0A3M0B5M9</accession>
<evidence type="ECO:0000313" key="12">
    <source>
        <dbReference type="EMBL" id="RMA92481.1"/>
    </source>
</evidence>
<dbReference type="Gene3D" id="3.40.50.300">
    <property type="entry name" value="P-loop containing nucleotide triphosphate hydrolases"/>
    <property type="match status" value="1"/>
</dbReference>
<dbReference type="RefSeq" id="WP_121923818.1">
    <property type="nucleotide sequence ID" value="NZ_REFO01000018.1"/>
</dbReference>
<evidence type="ECO:0000313" key="13">
    <source>
        <dbReference type="Proteomes" id="UP000280842"/>
    </source>
</evidence>
<dbReference type="Gene3D" id="1.20.1560.10">
    <property type="entry name" value="ABC transporter type 1, transmembrane domain"/>
    <property type="match status" value="1"/>
</dbReference>
<dbReference type="InterPro" id="IPR011527">
    <property type="entry name" value="ABC1_TM_dom"/>
</dbReference>
<evidence type="ECO:0000256" key="5">
    <source>
        <dbReference type="ARBA" id="ARBA00022741"/>
    </source>
</evidence>
<dbReference type="InterPro" id="IPR036640">
    <property type="entry name" value="ABC1_TM_sf"/>
</dbReference>
<dbReference type="GO" id="GO:0015421">
    <property type="term" value="F:ABC-type oligopeptide transporter activity"/>
    <property type="evidence" value="ECO:0007669"/>
    <property type="project" value="TreeGrafter"/>
</dbReference>
<dbReference type="PROSITE" id="PS50893">
    <property type="entry name" value="ABC_TRANSPORTER_2"/>
    <property type="match status" value="1"/>
</dbReference>
<dbReference type="SUPFAM" id="SSF52540">
    <property type="entry name" value="P-loop containing nucleoside triphosphate hydrolases"/>
    <property type="match status" value="1"/>
</dbReference>
<dbReference type="InterPro" id="IPR017871">
    <property type="entry name" value="ABC_transporter-like_CS"/>
</dbReference>
<evidence type="ECO:0000256" key="8">
    <source>
        <dbReference type="ARBA" id="ARBA00023136"/>
    </source>
</evidence>
<evidence type="ECO:0000256" key="3">
    <source>
        <dbReference type="ARBA" id="ARBA00022475"/>
    </source>
</evidence>
<dbReference type="SMART" id="SM00382">
    <property type="entry name" value="AAA"/>
    <property type="match status" value="1"/>
</dbReference>
<keyword evidence="5" id="KW-0547">Nucleotide-binding</keyword>
<dbReference type="GO" id="GO:0005524">
    <property type="term" value="F:ATP binding"/>
    <property type="evidence" value="ECO:0007669"/>
    <property type="project" value="UniProtKB-KW"/>
</dbReference>
<dbReference type="Proteomes" id="UP000280842">
    <property type="component" value="Unassembled WGS sequence"/>
</dbReference>
<dbReference type="Pfam" id="PF00664">
    <property type="entry name" value="ABC_membrane"/>
    <property type="match status" value="1"/>
</dbReference>
<dbReference type="GO" id="GO:0016887">
    <property type="term" value="F:ATP hydrolysis activity"/>
    <property type="evidence" value="ECO:0007669"/>
    <property type="project" value="InterPro"/>
</dbReference>
<protein>
    <submittedName>
        <fullName evidence="12">ATP-binding cassette subfamily C protein</fullName>
    </submittedName>
</protein>